<dbReference type="OMA" id="CRCPIHG"/>
<evidence type="ECO:0000313" key="2">
    <source>
        <dbReference type="Ensembl" id="ENSLACP00000002039.1"/>
    </source>
</evidence>
<evidence type="ECO:0000259" key="1">
    <source>
        <dbReference type="PROSITE" id="PS50041"/>
    </source>
</evidence>
<name>H2ZXB8_LATCH</name>
<dbReference type="eggNOG" id="KOG4297">
    <property type="taxonomic scope" value="Eukaryota"/>
</dbReference>
<dbReference type="AlphaFoldDB" id="H2ZXB8"/>
<dbReference type="InterPro" id="IPR050111">
    <property type="entry name" value="C-type_lectin/snaclec_domain"/>
</dbReference>
<organism evidence="2 3">
    <name type="scientific">Latimeria chalumnae</name>
    <name type="common">Coelacanth</name>
    <dbReference type="NCBI Taxonomy" id="7897"/>
    <lineage>
        <taxon>Eukaryota</taxon>
        <taxon>Metazoa</taxon>
        <taxon>Chordata</taxon>
        <taxon>Craniata</taxon>
        <taxon>Vertebrata</taxon>
        <taxon>Euteleostomi</taxon>
        <taxon>Coelacanthiformes</taxon>
        <taxon>Coelacanthidae</taxon>
        <taxon>Latimeria</taxon>
    </lineage>
</organism>
<dbReference type="InterPro" id="IPR016187">
    <property type="entry name" value="CTDL_fold"/>
</dbReference>
<dbReference type="GeneTree" id="ENSGT00940000166048"/>
<dbReference type="PANTHER" id="PTHR22803">
    <property type="entry name" value="MANNOSE, PHOSPHOLIPASE, LECTIN RECEPTOR RELATED"/>
    <property type="match status" value="1"/>
</dbReference>
<protein>
    <recommendedName>
        <fullName evidence="1">C-type lectin domain-containing protein</fullName>
    </recommendedName>
</protein>
<dbReference type="InterPro" id="IPR001304">
    <property type="entry name" value="C-type_lectin-like"/>
</dbReference>
<sequence>KCCLSSLLNLWENRWMAVNDSCGGDWCRCPIHGITHWKRYEDVCLRYVSTPMTFNGAQKHCRTVVDGGTLVSIHSSSWNQKIVQLIESESGSVPRTWIGGTRPNYNSKYYWLDGTSWDYENWVDGEPNNLFGLEYCLEINYICKYFLSTSAERWDLLNKAE</sequence>
<reference evidence="2" key="3">
    <citation type="submission" date="2025-09" db="UniProtKB">
        <authorList>
            <consortium name="Ensembl"/>
        </authorList>
    </citation>
    <scope>IDENTIFICATION</scope>
</reference>
<dbReference type="InterPro" id="IPR016186">
    <property type="entry name" value="C-type_lectin-like/link_sf"/>
</dbReference>
<dbReference type="Pfam" id="PF00059">
    <property type="entry name" value="Lectin_C"/>
    <property type="match status" value="1"/>
</dbReference>
<proteinExistence type="predicted"/>
<keyword evidence="3" id="KW-1185">Reference proteome</keyword>
<dbReference type="InParanoid" id="H2ZXB8"/>
<reference evidence="3" key="1">
    <citation type="submission" date="2011-08" db="EMBL/GenBank/DDBJ databases">
        <title>The draft genome of Latimeria chalumnae.</title>
        <authorList>
            <person name="Di Palma F."/>
            <person name="Alfoldi J."/>
            <person name="Johnson J."/>
            <person name="Berlin A."/>
            <person name="Gnerre S."/>
            <person name="Jaffe D."/>
            <person name="MacCallum I."/>
            <person name="Young S."/>
            <person name="Walker B.J."/>
            <person name="Lander E."/>
            <person name="Lindblad-Toh K."/>
        </authorList>
    </citation>
    <scope>NUCLEOTIDE SEQUENCE [LARGE SCALE GENOMIC DNA]</scope>
    <source>
        <strain evidence="3">Wild caught</strain>
    </source>
</reference>
<reference evidence="2" key="2">
    <citation type="submission" date="2025-08" db="UniProtKB">
        <authorList>
            <consortium name="Ensembl"/>
        </authorList>
    </citation>
    <scope>IDENTIFICATION</scope>
</reference>
<dbReference type="Ensembl" id="ENSLACT00000002053.1">
    <property type="protein sequence ID" value="ENSLACP00000002039.1"/>
    <property type="gene ID" value="ENSLACG00000001822.1"/>
</dbReference>
<dbReference type="CDD" id="cd00037">
    <property type="entry name" value="CLECT"/>
    <property type="match status" value="1"/>
</dbReference>
<dbReference type="Proteomes" id="UP000008672">
    <property type="component" value="Unassembled WGS sequence"/>
</dbReference>
<evidence type="ECO:0000313" key="3">
    <source>
        <dbReference type="Proteomes" id="UP000008672"/>
    </source>
</evidence>
<dbReference type="SMART" id="SM00034">
    <property type="entry name" value="CLECT"/>
    <property type="match status" value="1"/>
</dbReference>
<dbReference type="HOGENOM" id="CLU_1647617_0_0_1"/>
<dbReference type="Bgee" id="ENSLACG00000001822">
    <property type="expression patterns" value="Expressed in pelvic fin and 6 other cell types or tissues"/>
</dbReference>
<accession>H2ZXB8</accession>
<dbReference type="SUPFAM" id="SSF56436">
    <property type="entry name" value="C-type lectin-like"/>
    <property type="match status" value="1"/>
</dbReference>
<feature type="domain" description="C-type lectin" evidence="1">
    <location>
        <begin position="40"/>
        <end position="155"/>
    </location>
</feature>
<dbReference type="Gene3D" id="3.10.100.10">
    <property type="entry name" value="Mannose-Binding Protein A, subunit A"/>
    <property type="match status" value="1"/>
</dbReference>
<dbReference type="EMBL" id="AFYH01260759">
    <property type="status" value="NOT_ANNOTATED_CDS"/>
    <property type="molecule type" value="Genomic_DNA"/>
</dbReference>
<dbReference type="PROSITE" id="PS50041">
    <property type="entry name" value="C_TYPE_LECTIN_2"/>
    <property type="match status" value="1"/>
</dbReference>